<dbReference type="RefSeq" id="WP_062681039.1">
    <property type="nucleotide sequence ID" value="NZ_LVEA01000031.1"/>
</dbReference>
<proteinExistence type="predicted"/>
<evidence type="ECO:0000313" key="1">
    <source>
        <dbReference type="EMBL" id="KYL04726.1"/>
    </source>
</evidence>
<sequence>MKYLFYIGTGKYSLSTEEDLLKIFPGDLPGKKRILLGSRDVIRDTQRAYKKLFQKGVDQYNLQHQEKPISSYYCKINESKKLSLATGILIRLGTGREWKGYQDEEKIRKLYERQLKNIQKLLPNFYLVNATLYFEEAPCLRIVGIPFQNQEGNQEKFLKVRVSKSHSFNKNSIKEIRDSLMKQIKIDFYELFQESLEILPKYHRRKKSIEDDYYQMCLFSEEKYSKNIEKR</sequence>
<accession>A0A162IYV7</accession>
<name>A0A162IYV7_9FUSO</name>
<dbReference type="EMBL" id="LVEA01000031">
    <property type="protein sequence ID" value="KYL04726.1"/>
    <property type="molecule type" value="Genomic_DNA"/>
</dbReference>
<comment type="caution">
    <text evidence="1">The sequence shown here is derived from an EMBL/GenBank/DDBJ whole genome shotgun (WGS) entry which is preliminary data.</text>
</comment>
<gene>
    <name evidence="1" type="ORF">A2J07_05315</name>
</gene>
<organism evidence="1 2">
    <name type="scientific">Fusobacterium necrophorum subsp. funduliforme</name>
    <dbReference type="NCBI Taxonomy" id="143387"/>
    <lineage>
        <taxon>Bacteria</taxon>
        <taxon>Fusobacteriati</taxon>
        <taxon>Fusobacteriota</taxon>
        <taxon>Fusobacteriia</taxon>
        <taxon>Fusobacteriales</taxon>
        <taxon>Fusobacteriaceae</taxon>
        <taxon>Fusobacterium</taxon>
    </lineage>
</organism>
<evidence type="ECO:0000313" key="2">
    <source>
        <dbReference type="Proteomes" id="UP000075816"/>
    </source>
</evidence>
<dbReference type="Gene3D" id="3.30.930.30">
    <property type="match status" value="1"/>
</dbReference>
<dbReference type="Proteomes" id="UP000075816">
    <property type="component" value="Unassembled WGS sequence"/>
</dbReference>
<dbReference type="AlphaFoldDB" id="A0A162IYV7"/>
<protein>
    <submittedName>
        <fullName evidence="1">Uncharacterized protein</fullName>
    </submittedName>
</protein>
<reference evidence="1 2" key="1">
    <citation type="submission" date="2016-03" db="EMBL/GenBank/DDBJ databases">
        <title>Comparative genomics of human isolates of Fusobacterium necrophorum.</title>
        <authorList>
            <person name="Jensen A."/>
            <person name="Bank S."/>
            <person name="Andersen P.S."/>
            <person name="Kristensen L.H."/>
            <person name="Prag J."/>
        </authorList>
    </citation>
    <scope>NUCLEOTIDE SEQUENCE [LARGE SCALE GENOMIC DNA]</scope>
    <source>
        <strain evidence="1 2">LS_1264</strain>
    </source>
</reference>